<protein>
    <recommendedName>
        <fullName evidence="1">HTH cro/C1-type domain-containing protein</fullName>
    </recommendedName>
</protein>
<dbReference type="Gene3D" id="1.10.260.40">
    <property type="entry name" value="lambda repressor-like DNA-binding domains"/>
    <property type="match status" value="1"/>
</dbReference>
<dbReference type="SUPFAM" id="SSF47413">
    <property type="entry name" value="lambda repressor-like DNA-binding domains"/>
    <property type="match status" value="1"/>
</dbReference>
<name>A0A1X7A1H7_9RHOB</name>
<evidence type="ECO:0000313" key="3">
    <source>
        <dbReference type="Proteomes" id="UP000193061"/>
    </source>
</evidence>
<keyword evidence="3" id="KW-1185">Reference proteome</keyword>
<sequence length="272" mass="31567">MSNIPSPAPAQFEPAALRRIFGDNLRMLCDQYPSVSSICRELRINRTQFNRYLSGDSFPRPDILSQICQFFDVDARILLEPINELKAREIDLLNHPILSGFFGSEPVHVDERLFPSGFYRFVRPSFIDDTKFALGLVHVKRASGYTFVRGFEPREALRMQGLSTHPQHREYRGMIMRQEEGIMAIVSHRNSMSCSFNFLSQETSFQSNLWEGYATRTTREKVSGRRATRMVYEHLGHDMAKVMQCARQSGLISREDVPPFHLRLLRLDQEFR</sequence>
<proteinExistence type="predicted"/>
<dbReference type="GO" id="GO:0003677">
    <property type="term" value="F:DNA binding"/>
    <property type="evidence" value="ECO:0007669"/>
    <property type="project" value="InterPro"/>
</dbReference>
<evidence type="ECO:0000313" key="2">
    <source>
        <dbReference type="EMBL" id="SLN67856.1"/>
    </source>
</evidence>
<dbReference type="AlphaFoldDB" id="A0A1X7A1H7"/>
<dbReference type="Proteomes" id="UP000193061">
    <property type="component" value="Unassembled WGS sequence"/>
</dbReference>
<dbReference type="InterPro" id="IPR001387">
    <property type="entry name" value="Cro/C1-type_HTH"/>
</dbReference>
<reference evidence="2 3" key="1">
    <citation type="submission" date="2017-03" db="EMBL/GenBank/DDBJ databases">
        <authorList>
            <person name="Afonso C.L."/>
            <person name="Miller P.J."/>
            <person name="Scott M.A."/>
            <person name="Spackman E."/>
            <person name="Goraichik I."/>
            <person name="Dimitrov K.M."/>
            <person name="Suarez D.L."/>
            <person name="Swayne D.E."/>
        </authorList>
    </citation>
    <scope>NUCLEOTIDE SEQUENCE [LARGE SCALE GENOMIC DNA]</scope>
    <source>
        <strain evidence="2 3">CECT 7450</strain>
    </source>
</reference>
<dbReference type="InterPro" id="IPR010982">
    <property type="entry name" value="Lambda_DNA-bd_dom_sf"/>
</dbReference>
<accession>A0A1X7A1H7</accession>
<evidence type="ECO:0000259" key="1">
    <source>
        <dbReference type="PROSITE" id="PS50943"/>
    </source>
</evidence>
<dbReference type="PROSITE" id="PS50943">
    <property type="entry name" value="HTH_CROC1"/>
    <property type="match status" value="1"/>
</dbReference>
<dbReference type="EMBL" id="FWFX01000014">
    <property type="protein sequence ID" value="SLN67856.1"/>
    <property type="molecule type" value="Genomic_DNA"/>
</dbReference>
<gene>
    <name evidence="2" type="ORF">ROA7450_03643</name>
</gene>
<feature type="domain" description="HTH cro/C1-type" evidence="1">
    <location>
        <begin position="40"/>
        <end position="78"/>
    </location>
</feature>
<organism evidence="2 3">
    <name type="scientific">Roseovarius albus</name>
    <dbReference type="NCBI Taxonomy" id="1247867"/>
    <lineage>
        <taxon>Bacteria</taxon>
        <taxon>Pseudomonadati</taxon>
        <taxon>Pseudomonadota</taxon>
        <taxon>Alphaproteobacteria</taxon>
        <taxon>Rhodobacterales</taxon>
        <taxon>Roseobacteraceae</taxon>
        <taxon>Roseovarius</taxon>
    </lineage>
</organism>